<evidence type="ECO:0000256" key="1">
    <source>
        <dbReference type="SAM" id="Phobius"/>
    </source>
</evidence>
<organism evidence="3 4">
    <name type="scientific">Parascaris univalens</name>
    <name type="common">Nematode worm</name>
    <dbReference type="NCBI Taxonomy" id="6257"/>
    <lineage>
        <taxon>Eukaryota</taxon>
        <taxon>Metazoa</taxon>
        <taxon>Ecdysozoa</taxon>
        <taxon>Nematoda</taxon>
        <taxon>Chromadorea</taxon>
        <taxon>Rhabditida</taxon>
        <taxon>Spirurina</taxon>
        <taxon>Ascaridomorpha</taxon>
        <taxon>Ascaridoidea</taxon>
        <taxon>Ascarididae</taxon>
        <taxon>Parascaris</taxon>
    </lineage>
</organism>
<sequence length="111" mass="12606">FETQRGKMTGLLFAVVAMVALIFVGPVEAHDVADITQKSEDADIQLTTVDVSDDLSAKQDIQSVVNTLMRSTEMKFIFLITMLFFVTFILFALITFEMLNYYCPIEKRIIQ</sequence>
<feature type="signal peptide" evidence="2">
    <location>
        <begin position="1"/>
        <end position="29"/>
    </location>
</feature>
<keyword evidence="1" id="KW-0812">Transmembrane</keyword>
<evidence type="ECO:0000256" key="2">
    <source>
        <dbReference type="SAM" id="SignalP"/>
    </source>
</evidence>
<dbReference type="Proteomes" id="UP000887569">
    <property type="component" value="Unplaced"/>
</dbReference>
<feature type="chain" id="PRO_5037411818" evidence="2">
    <location>
        <begin position="30"/>
        <end position="111"/>
    </location>
</feature>
<feature type="transmembrane region" description="Helical" evidence="1">
    <location>
        <begin position="76"/>
        <end position="99"/>
    </location>
</feature>
<keyword evidence="3" id="KW-1185">Reference proteome</keyword>
<protein>
    <submittedName>
        <fullName evidence="4">Uncharacterized protein</fullName>
    </submittedName>
</protein>
<name>A0A915BGI3_PARUN</name>
<dbReference type="AlphaFoldDB" id="A0A915BGI3"/>
<dbReference type="WBParaSite" id="PgR039_g047_t01">
    <property type="protein sequence ID" value="PgR039_g047_t01"/>
    <property type="gene ID" value="PgR039_g047"/>
</dbReference>
<keyword evidence="2" id="KW-0732">Signal</keyword>
<keyword evidence="1" id="KW-0472">Membrane</keyword>
<evidence type="ECO:0000313" key="4">
    <source>
        <dbReference type="WBParaSite" id="PgR039_g047_t01"/>
    </source>
</evidence>
<evidence type="ECO:0000313" key="3">
    <source>
        <dbReference type="Proteomes" id="UP000887569"/>
    </source>
</evidence>
<proteinExistence type="predicted"/>
<accession>A0A915BGI3</accession>
<reference evidence="4" key="1">
    <citation type="submission" date="2022-11" db="UniProtKB">
        <authorList>
            <consortium name="WormBaseParasite"/>
        </authorList>
    </citation>
    <scope>IDENTIFICATION</scope>
</reference>
<keyword evidence="1" id="KW-1133">Transmembrane helix</keyword>